<evidence type="ECO:0000259" key="4">
    <source>
        <dbReference type="PROSITE" id="PS50975"/>
    </source>
</evidence>
<feature type="region of interest" description="Disordered" evidence="3">
    <location>
        <begin position="1"/>
        <end position="28"/>
    </location>
</feature>
<comment type="caution">
    <text evidence="5">The sequence shown here is derived from an EMBL/GenBank/DDBJ whole genome shotgun (WGS) entry which is preliminary data.</text>
</comment>
<dbReference type="InterPro" id="IPR013815">
    <property type="entry name" value="ATP_grasp_subdomain_1"/>
</dbReference>
<dbReference type="InterPro" id="IPR004218">
    <property type="entry name" value="GSHS_ATP-bd"/>
</dbReference>
<feature type="compositionally biased region" description="Polar residues" evidence="3">
    <location>
        <begin position="1"/>
        <end position="11"/>
    </location>
</feature>
<feature type="domain" description="ATP-grasp" evidence="4">
    <location>
        <begin position="170"/>
        <end position="361"/>
    </location>
</feature>
<dbReference type="Pfam" id="PF02955">
    <property type="entry name" value="GSH-S_ATP"/>
    <property type="match status" value="1"/>
</dbReference>
<keyword evidence="6" id="KW-1185">Reference proteome</keyword>
<sequence length="382" mass="41818">MTSARSKTGTPSRAGKSAPAKKGANKRTAGEAGPIRLAFVVNDVATEQDNYTTIRLARVAIDRGHQVALVGLDGFMYHASGSVRAHACIPRRKSYDDDAALLADLQADDAKREWIEVEELDVLMLRSDPAEEVEDRPWAPNSGLLFAQLAALRHVIVLNDPVHLTDAANKTYFQHFPERVRPVTCITLDADEIRAFIAEHDGYGVIKPLQGSGGQSVFVITPDSEGNLNQMIEAVTRDGYAIVQEYLPEAAKGDLRLLMLNGRPLRVEGRYACLRRYSDSGDARSNISAGGKYEMAEPDGDALLLAEIVGPKLIRDGMYFAGLDIAGDKMMEINVDTPGGINMVDDLTGIGFSEVIIGDLERKVRLRDQYERTLTNTELAMM</sequence>
<dbReference type="PANTHER" id="PTHR21621">
    <property type="entry name" value="RIBOSOMAL PROTEIN S6 MODIFICATION PROTEIN"/>
    <property type="match status" value="1"/>
</dbReference>
<dbReference type="InterPro" id="IPR016185">
    <property type="entry name" value="PreATP-grasp_dom_sf"/>
</dbReference>
<evidence type="ECO:0000313" key="6">
    <source>
        <dbReference type="Proteomes" id="UP001501727"/>
    </source>
</evidence>
<dbReference type="SUPFAM" id="SSF52440">
    <property type="entry name" value="PreATP-grasp domain"/>
    <property type="match status" value="1"/>
</dbReference>
<dbReference type="PANTHER" id="PTHR21621:SF4">
    <property type="entry name" value="GLUTATHIONE SYNTHETASE"/>
    <property type="match status" value="1"/>
</dbReference>
<protein>
    <submittedName>
        <fullName evidence="5">Glutathione synthase</fullName>
    </submittedName>
</protein>
<proteinExistence type="predicted"/>
<keyword evidence="2" id="KW-0547">Nucleotide-binding</keyword>
<dbReference type="EMBL" id="BAAAZU010000004">
    <property type="protein sequence ID" value="GAA3920311.1"/>
    <property type="molecule type" value="Genomic_DNA"/>
</dbReference>
<name>A0ABP7MDD7_9GAMM</name>
<dbReference type="Proteomes" id="UP001501727">
    <property type="component" value="Unassembled WGS sequence"/>
</dbReference>
<dbReference type="Gene3D" id="3.30.470.20">
    <property type="entry name" value="ATP-grasp fold, B domain"/>
    <property type="match status" value="1"/>
</dbReference>
<dbReference type="InterPro" id="IPR011761">
    <property type="entry name" value="ATP-grasp"/>
</dbReference>
<dbReference type="SUPFAM" id="SSF56059">
    <property type="entry name" value="Glutathione synthetase ATP-binding domain-like"/>
    <property type="match status" value="1"/>
</dbReference>
<evidence type="ECO:0000256" key="3">
    <source>
        <dbReference type="SAM" id="MobiDB-lite"/>
    </source>
</evidence>
<dbReference type="Gene3D" id="3.30.1490.20">
    <property type="entry name" value="ATP-grasp fold, A domain"/>
    <property type="match status" value="1"/>
</dbReference>
<organism evidence="5 6">
    <name type="scientific">Luteimonas lutimaris</name>
    <dbReference type="NCBI Taxonomy" id="698645"/>
    <lineage>
        <taxon>Bacteria</taxon>
        <taxon>Pseudomonadati</taxon>
        <taxon>Pseudomonadota</taxon>
        <taxon>Gammaproteobacteria</taxon>
        <taxon>Lysobacterales</taxon>
        <taxon>Lysobacteraceae</taxon>
        <taxon>Luteimonas</taxon>
    </lineage>
</organism>
<keyword evidence="1" id="KW-0464">Manganese</keyword>
<keyword evidence="2" id="KW-0067">ATP-binding</keyword>
<gene>
    <name evidence="5" type="ORF">GCM10022229_12490</name>
</gene>
<reference evidence="6" key="1">
    <citation type="journal article" date="2019" name="Int. J. Syst. Evol. Microbiol.">
        <title>The Global Catalogue of Microorganisms (GCM) 10K type strain sequencing project: providing services to taxonomists for standard genome sequencing and annotation.</title>
        <authorList>
            <consortium name="The Broad Institute Genomics Platform"/>
            <consortium name="The Broad Institute Genome Sequencing Center for Infectious Disease"/>
            <person name="Wu L."/>
            <person name="Ma J."/>
        </authorList>
    </citation>
    <scope>NUCLEOTIDE SEQUENCE [LARGE SCALE GENOMIC DNA]</scope>
    <source>
        <strain evidence="6">JCM 16916</strain>
    </source>
</reference>
<dbReference type="PROSITE" id="PS50975">
    <property type="entry name" value="ATP_GRASP"/>
    <property type="match status" value="1"/>
</dbReference>
<dbReference type="Pfam" id="PF02951">
    <property type="entry name" value="GSH-S_N"/>
    <property type="match status" value="1"/>
</dbReference>
<accession>A0ABP7MDD7</accession>
<evidence type="ECO:0000256" key="2">
    <source>
        <dbReference type="PROSITE-ProRule" id="PRU00409"/>
    </source>
</evidence>
<dbReference type="Gene3D" id="3.40.50.20">
    <property type="match status" value="1"/>
</dbReference>
<dbReference type="InterPro" id="IPR004215">
    <property type="entry name" value="GSHS_N"/>
</dbReference>
<evidence type="ECO:0000256" key="1">
    <source>
        <dbReference type="ARBA" id="ARBA00023211"/>
    </source>
</evidence>
<dbReference type="RefSeq" id="WP_344759090.1">
    <property type="nucleotide sequence ID" value="NZ_BAAAZU010000004.1"/>
</dbReference>
<evidence type="ECO:0000313" key="5">
    <source>
        <dbReference type="EMBL" id="GAA3920311.1"/>
    </source>
</evidence>